<feature type="transmembrane region" description="Helical" evidence="1">
    <location>
        <begin position="72"/>
        <end position="94"/>
    </location>
</feature>
<evidence type="ECO:0000256" key="1">
    <source>
        <dbReference type="SAM" id="Phobius"/>
    </source>
</evidence>
<organism evidence="2 3">
    <name type="scientific">Lentithecium fluviatile CBS 122367</name>
    <dbReference type="NCBI Taxonomy" id="1168545"/>
    <lineage>
        <taxon>Eukaryota</taxon>
        <taxon>Fungi</taxon>
        <taxon>Dikarya</taxon>
        <taxon>Ascomycota</taxon>
        <taxon>Pezizomycotina</taxon>
        <taxon>Dothideomycetes</taxon>
        <taxon>Pleosporomycetidae</taxon>
        <taxon>Pleosporales</taxon>
        <taxon>Massarineae</taxon>
        <taxon>Lentitheciaceae</taxon>
        <taxon>Lentithecium</taxon>
    </lineage>
</organism>
<dbReference type="PANTHER" id="PTHR35041:SF3">
    <property type="entry name" value="FORMYLMETHIONINE DEFORMYLASE-LIKE PROTEIN"/>
    <property type="match status" value="1"/>
</dbReference>
<gene>
    <name evidence="2" type="ORF">K458DRAFT_328836</name>
</gene>
<reference evidence="2" key="1">
    <citation type="journal article" date="2020" name="Stud. Mycol.">
        <title>101 Dothideomycetes genomes: a test case for predicting lifestyles and emergence of pathogens.</title>
        <authorList>
            <person name="Haridas S."/>
            <person name="Albert R."/>
            <person name="Binder M."/>
            <person name="Bloem J."/>
            <person name="Labutti K."/>
            <person name="Salamov A."/>
            <person name="Andreopoulos B."/>
            <person name="Baker S."/>
            <person name="Barry K."/>
            <person name="Bills G."/>
            <person name="Bluhm B."/>
            <person name="Cannon C."/>
            <person name="Castanera R."/>
            <person name="Culley D."/>
            <person name="Daum C."/>
            <person name="Ezra D."/>
            <person name="Gonzalez J."/>
            <person name="Henrissat B."/>
            <person name="Kuo A."/>
            <person name="Liang C."/>
            <person name="Lipzen A."/>
            <person name="Lutzoni F."/>
            <person name="Magnuson J."/>
            <person name="Mondo S."/>
            <person name="Nolan M."/>
            <person name="Ohm R."/>
            <person name="Pangilinan J."/>
            <person name="Park H.-J."/>
            <person name="Ramirez L."/>
            <person name="Alfaro M."/>
            <person name="Sun H."/>
            <person name="Tritt A."/>
            <person name="Yoshinaga Y."/>
            <person name="Zwiers L.-H."/>
            <person name="Turgeon B."/>
            <person name="Goodwin S."/>
            <person name="Spatafora J."/>
            <person name="Crous P."/>
            <person name="Grigoriev I."/>
        </authorList>
    </citation>
    <scope>NUCLEOTIDE SEQUENCE</scope>
    <source>
        <strain evidence="2">CBS 122367</strain>
    </source>
</reference>
<feature type="transmembrane region" description="Helical" evidence="1">
    <location>
        <begin position="521"/>
        <end position="542"/>
    </location>
</feature>
<dbReference type="OrthoDB" id="5322539at2759"/>
<dbReference type="Proteomes" id="UP000799291">
    <property type="component" value="Unassembled WGS sequence"/>
</dbReference>
<keyword evidence="1" id="KW-1133">Transmembrane helix</keyword>
<keyword evidence="1" id="KW-0812">Transmembrane</keyword>
<keyword evidence="1" id="KW-0472">Membrane</keyword>
<evidence type="ECO:0000313" key="2">
    <source>
        <dbReference type="EMBL" id="KAF2690445.1"/>
    </source>
</evidence>
<accession>A0A6G1JJX1</accession>
<protein>
    <submittedName>
        <fullName evidence="2">Uncharacterized protein</fullName>
    </submittedName>
</protein>
<keyword evidence="3" id="KW-1185">Reference proteome</keyword>
<name>A0A6G1JJX1_9PLEO</name>
<proteinExistence type="predicted"/>
<evidence type="ECO:0000313" key="3">
    <source>
        <dbReference type="Proteomes" id="UP000799291"/>
    </source>
</evidence>
<dbReference type="PANTHER" id="PTHR35041">
    <property type="entry name" value="MEDIATOR OF RNA POLYMERASE II TRANSCRIPTION SUBUNIT 1"/>
    <property type="match status" value="1"/>
</dbReference>
<sequence>MPADSEQQLTAPTRIGWTKQYFRRWRSPILMVVLFLVGLAMGLAHCVFYHRLASKIVGSPDAQEEKIRFGTAFAFLSQISLGACVWTCYTQWLWRTVKTKEMTVRALNHAFGAETSVLSLLDMEMLKKLRVGYFMAALAWGLLLPPFFTPATLFVYQSTNVETKTIPMPHPSIANSSVGHKYAYSPPSHTGATQYVDDVSRTFTGPRTILSLISTATASLGEILPVKLPYNTSTHSAEFFAPIVRCMEANASAAELIRKLLDEEMANNDDVVIETENVYYSFVPTFNGSGDLVPISTPRQQSPSNGTNELWMTFLRPTIDASGSRTKLRHFQVCSLYNATYNLHIDRDRGIQNITGSYTINELVPFPRDEPTEISNMAQHAYSAFMWVLCDQLVGKFSWYVNTAFNKSSGPSISSAPQFGGLESQIQRTSLLGSLDLDAFFDLDEEWKLYKTPEGAGILSDQRLRDKNMARNRTLDALIEELSFNISVSLMWNDLLTYDKPTTVNLTNPVNRYAYKSYGLVLPYALANAFTLVIVIIALYSYMDDGVMADKKFQDILRAAEDPAIVHLTRSRKSSITVAMKDDKFVWIAGKSSETVQRETLKQVRTLLRVAGARKRV</sequence>
<dbReference type="EMBL" id="MU005571">
    <property type="protein sequence ID" value="KAF2690445.1"/>
    <property type="molecule type" value="Genomic_DNA"/>
</dbReference>
<feature type="transmembrane region" description="Helical" evidence="1">
    <location>
        <begin position="29"/>
        <end position="52"/>
    </location>
</feature>
<dbReference type="AlphaFoldDB" id="A0A6G1JJX1"/>
<feature type="transmembrane region" description="Helical" evidence="1">
    <location>
        <begin position="133"/>
        <end position="156"/>
    </location>
</feature>